<evidence type="ECO:0000313" key="2">
    <source>
        <dbReference type="EMBL" id="TCK85579.1"/>
    </source>
</evidence>
<sequence>MENHTFSFFDIFSLANYSSSSVGNPAFIQLVELIVIITISGLTAVFLTKKGNGENLYNNLYQLLRIALRYKLSAALFTYAFIKIFPLQMPFPTLSDLNTEYGDFLPWKVYFLTIGLAKANYETIIGLAELSAAILLLCRRTATLGAIVAIGLFLNIIPSNFAYQIGGVGYSIYLFVIALFLVSYDVPRIYNLLLEKPALANRTKISFNGKWQRNTRIALKSAFILIMIIYSVGAYNNYANNPYLIPQNPGLKKAAGLYNVQEFRINNELIPYSKSDTNRWQNVVFEEWGTLSILTARPIPLDNTRPGVENLQDLDRVYESAGNIGRHFYTYTIDSNQNTLHLQNKNIHQRNELLELHYTRPDSSTIILSGVNQARDSIYTVLTKVDKKYLLFEGRRKPVKL</sequence>
<keyword evidence="1" id="KW-1133">Transmembrane helix</keyword>
<proteinExistence type="predicted"/>
<feature type="transmembrane region" description="Helical" evidence="1">
    <location>
        <begin position="109"/>
        <end position="137"/>
    </location>
</feature>
<protein>
    <recommendedName>
        <fullName evidence="4">DoxX-like protein</fullName>
    </recommendedName>
</protein>
<reference evidence="2 3" key="1">
    <citation type="submission" date="2019-03" db="EMBL/GenBank/DDBJ databases">
        <title>Genomic Encyclopedia of Archaeal and Bacterial Type Strains, Phase II (KMG-II): from individual species to whole genera.</title>
        <authorList>
            <person name="Goeker M."/>
        </authorList>
    </citation>
    <scope>NUCLEOTIDE SEQUENCE [LARGE SCALE GENOMIC DNA]</scope>
    <source>
        <strain evidence="2 3">DSM 22554</strain>
    </source>
</reference>
<dbReference type="OrthoDB" id="102112at2"/>
<organism evidence="2 3">
    <name type="scientific">Albibacterium bauzanense</name>
    <dbReference type="NCBI Taxonomy" id="653929"/>
    <lineage>
        <taxon>Bacteria</taxon>
        <taxon>Pseudomonadati</taxon>
        <taxon>Bacteroidota</taxon>
        <taxon>Sphingobacteriia</taxon>
        <taxon>Sphingobacteriales</taxon>
        <taxon>Sphingobacteriaceae</taxon>
        <taxon>Albibacterium</taxon>
    </lineage>
</organism>
<feature type="transmembrane region" description="Helical" evidence="1">
    <location>
        <begin position="217"/>
        <end position="235"/>
    </location>
</feature>
<feature type="transmembrane region" description="Helical" evidence="1">
    <location>
        <begin position="26"/>
        <end position="47"/>
    </location>
</feature>
<feature type="transmembrane region" description="Helical" evidence="1">
    <location>
        <begin position="68"/>
        <end position="89"/>
    </location>
</feature>
<evidence type="ECO:0008006" key="4">
    <source>
        <dbReference type="Google" id="ProtNLM"/>
    </source>
</evidence>
<dbReference type="AlphaFoldDB" id="A0A4R1M701"/>
<dbReference type="Proteomes" id="UP000294616">
    <property type="component" value="Unassembled WGS sequence"/>
</dbReference>
<name>A0A4R1M701_9SPHI</name>
<dbReference type="RefSeq" id="WP_132221891.1">
    <property type="nucleotide sequence ID" value="NZ_SMGO01000001.1"/>
</dbReference>
<keyword evidence="1" id="KW-0472">Membrane</keyword>
<dbReference type="EMBL" id="SMGO01000001">
    <property type="protein sequence ID" value="TCK85579.1"/>
    <property type="molecule type" value="Genomic_DNA"/>
</dbReference>
<evidence type="ECO:0000313" key="3">
    <source>
        <dbReference type="Proteomes" id="UP000294616"/>
    </source>
</evidence>
<comment type="caution">
    <text evidence="2">The sequence shown here is derived from an EMBL/GenBank/DDBJ whole genome shotgun (WGS) entry which is preliminary data.</text>
</comment>
<keyword evidence="3" id="KW-1185">Reference proteome</keyword>
<gene>
    <name evidence="2" type="ORF">C8N28_0890</name>
</gene>
<keyword evidence="1" id="KW-0812">Transmembrane</keyword>
<accession>A0A4R1M701</accession>
<feature type="transmembrane region" description="Helical" evidence="1">
    <location>
        <begin position="168"/>
        <end position="186"/>
    </location>
</feature>
<evidence type="ECO:0000256" key="1">
    <source>
        <dbReference type="SAM" id="Phobius"/>
    </source>
</evidence>
<feature type="transmembrane region" description="Helical" evidence="1">
    <location>
        <begin position="144"/>
        <end position="162"/>
    </location>
</feature>